<dbReference type="PROSITE" id="PS50297">
    <property type="entry name" value="ANK_REP_REGION"/>
    <property type="match status" value="1"/>
</dbReference>
<dbReference type="Gene3D" id="1.25.40.20">
    <property type="entry name" value="Ankyrin repeat-containing domain"/>
    <property type="match status" value="1"/>
</dbReference>
<reference evidence="2 3" key="1">
    <citation type="submission" date="2019-04" db="EMBL/GenBank/DDBJ databases">
        <title>Annotation for the trematode Fasciola gigantica.</title>
        <authorList>
            <person name="Choi Y.-J."/>
        </authorList>
    </citation>
    <scope>NUCLEOTIDE SEQUENCE [LARGE SCALE GENOMIC DNA]</scope>
    <source>
        <strain evidence="2">Uganda_cow_1</strain>
    </source>
</reference>
<dbReference type="EMBL" id="SUNJ01011227">
    <property type="protein sequence ID" value="TPP59041.1"/>
    <property type="molecule type" value="Genomic_DNA"/>
</dbReference>
<evidence type="ECO:0000313" key="2">
    <source>
        <dbReference type="EMBL" id="TPP59041.1"/>
    </source>
</evidence>
<protein>
    <submittedName>
        <fullName evidence="2">E3 ubiquitin-protein ligase mind-bomb</fullName>
    </submittedName>
</protein>
<keyword evidence="1" id="KW-0040">ANK repeat</keyword>
<comment type="caution">
    <text evidence="2">The sequence shown here is derived from an EMBL/GenBank/DDBJ whole genome shotgun (WGS) entry which is preliminary data.</text>
</comment>
<gene>
    <name evidence="2" type="ORF">FGIG_01897</name>
</gene>
<dbReference type="PROSITE" id="PS50088">
    <property type="entry name" value="ANK_REPEAT"/>
    <property type="match status" value="1"/>
</dbReference>
<dbReference type="AlphaFoldDB" id="A0A504YEU8"/>
<proteinExistence type="predicted"/>
<evidence type="ECO:0000256" key="1">
    <source>
        <dbReference type="PROSITE-ProRule" id="PRU00023"/>
    </source>
</evidence>
<organism evidence="2 3">
    <name type="scientific">Fasciola gigantica</name>
    <name type="common">Giant liver fluke</name>
    <dbReference type="NCBI Taxonomy" id="46835"/>
    <lineage>
        <taxon>Eukaryota</taxon>
        <taxon>Metazoa</taxon>
        <taxon>Spiralia</taxon>
        <taxon>Lophotrochozoa</taxon>
        <taxon>Platyhelminthes</taxon>
        <taxon>Trematoda</taxon>
        <taxon>Digenea</taxon>
        <taxon>Plagiorchiida</taxon>
        <taxon>Echinostomata</taxon>
        <taxon>Echinostomatoidea</taxon>
        <taxon>Fasciolidae</taxon>
        <taxon>Fasciola</taxon>
    </lineage>
</organism>
<dbReference type="Pfam" id="PF12796">
    <property type="entry name" value="Ank_2"/>
    <property type="match status" value="1"/>
</dbReference>
<name>A0A504YEU8_FASGI</name>
<dbReference type="InterPro" id="IPR036770">
    <property type="entry name" value="Ankyrin_rpt-contain_sf"/>
</dbReference>
<keyword evidence="3" id="KW-1185">Reference proteome</keyword>
<dbReference type="OrthoDB" id="194358at2759"/>
<dbReference type="SMART" id="SM00248">
    <property type="entry name" value="ANK"/>
    <property type="match status" value="1"/>
</dbReference>
<accession>A0A504YEU8</accession>
<sequence>MLLFSRIRCLGLRSSGTMQQHEGVCVGGGCDNLINRSCVTNSSAKPWAAVGLCEDCDGDSPLHDAIAGLNLRIVELLLQHNADLTITNNSGQNPLHFATVLGEVNSKIHKPSITWGHQKVTSNSFNNERSLENNEPSSKSLSRLQANYFFDVSRPERVKIISKPMQVGSLFVFVTSFFKLISVADQDF</sequence>
<dbReference type="InterPro" id="IPR002110">
    <property type="entry name" value="Ankyrin_rpt"/>
</dbReference>
<dbReference type="Proteomes" id="UP000316759">
    <property type="component" value="Unassembled WGS sequence"/>
</dbReference>
<feature type="repeat" description="ANK" evidence="1">
    <location>
        <begin position="57"/>
        <end position="89"/>
    </location>
</feature>
<dbReference type="STRING" id="46835.A0A504YEU8"/>
<evidence type="ECO:0000313" key="3">
    <source>
        <dbReference type="Proteomes" id="UP000316759"/>
    </source>
</evidence>
<dbReference type="SUPFAM" id="SSF48403">
    <property type="entry name" value="Ankyrin repeat"/>
    <property type="match status" value="1"/>
</dbReference>